<evidence type="ECO:0000259" key="1">
    <source>
        <dbReference type="Pfam" id="PF08000"/>
    </source>
</evidence>
<dbReference type="CDD" id="cd13225">
    <property type="entry name" value="PH-like_bacteria"/>
    <property type="match status" value="1"/>
</dbReference>
<evidence type="ECO:0000313" key="3">
    <source>
        <dbReference type="Proteomes" id="UP000825701"/>
    </source>
</evidence>
<proteinExistence type="predicted"/>
<dbReference type="KEGG" id="cmet:K6K41_04335"/>
<name>A0A9E6R9W6_9HYPH</name>
<sequence>MGIFDGLLGHASSASTETVQRDLAPILAPGEVVGLAFKLVRDMYVFTDKRLILIDKQGITGRKVEHHSIPYRAITQFSIETAGTFDMEAEMRIWVSGQSAPLERTLARGVDVAGIQRALAAGVLR</sequence>
<evidence type="ECO:0000313" key="2">
    <source>
        <dbReference type="EMBL" id="QZO00878.1"/>
    </source>
</evidence>
<organism evidence="2 3">
    <name type="scientific">Chenggangzhangella methanolivorans</name>
    <dbReference type="NCBI Taxonomy" id="1437009"/>
    <lineage>
        <taxon>Bacteria</taxon>
        <taxon>Pseudomonadati</taxon>
        <taxon>Pseudomonadota</taxon>
        <taxon>Alphaproteobacteria</taxon>
        <taxon>Hyphomicrobiales</taxon>
        <taxon>Methylopilaceae</taxon>
        <taxon>Chenggangzhangella</taxon>
    </lineage>
</organism>
<dbReference type="Pfam" id="PF08000">
    <property type="entry name" value="bPH_1"/>
    <property type="match status" value="1"/>
</dbReference>
<reference evidence="2" key="1">
    <citation type="submission" date="2021-08" db="EMBL/GenBank/DDBJ databases">
        <authorList>
            <person name="Zhang H."/>
            <person name="Xu M."/>
            <person name="Yu Z."/>
            <person name="Yang L."/>
            <person name="Cai Y."/>
        </authorList>
    </citation>
    <scope>NUCLEOTIDE SEQUENCE</scope>
    <source>
        <strain evidence="2">CHL1</strain>
    </source>
</reference>
<keyword evidence="3" id="KW-1185">Reference proteome</keyword>
<dbReference type="EMBL" id="CP081869">
    <property type="protein sequence ID" value="QZO00878.1"/>
    <property type="molecule type" value="Genomic_DNA"/>
</dbReference>
<feature type="domain" description="Bacterial Pleckstrin homology" evidence="1">
    <location>
        <begin position="2"/>
        <end position="121"/>
    </location>
</feature>
<dbReference type="PANTHER" id="PTHR35796:SF3">
    <property type="entry name" value="BHLH DOMAIN-CONTAINING PROTEIN"/>
    <property type="match status" value="1"/>
</dbReference>
<dbReference type="Gene3D" id="2.30.29.50">
    <property type="entry name" value="Bacterial Pleckstrin homology domain"/>
    <property type="match status" value="1"/>
</dbReference>
<dbReference type="Proteomes" id="UP000825701">
    <property type="component" value="Chromosome"/>
</dbReference>
<dbReference type="AlphaFoldDB" id="A0A9E6R9W6"/>
<accession>A0A9E6R9W6</accession>
<dbReference type="InterPro" id="IPR012544">
    <property type="entry name" value="PHb"/>
</dbReference>
<gene>
    <name evidence="2" type="ORF">K6K41_04335</name>
</gene>
<dbReference type="PANTHER" id="PTHR35796">
    <property type="entry name" value="HYPOTHETICAL CYTOSOLIC PROTEIN"/>
    <property type="match status" value="1"/>
</dbReference>
<protein>
    <submittedName>
        <fullName evidence="2">PH domain-containing protein</fullName>
    </submittedName>
</protein>
<dbReference type="RefSeq" id="WP_261404080.1">
    <property type="nucleotide sequence ID" value="NZ_CP081869.1"/>
</dbReference>
<dbReference type="InterPro" id="IPR037063">
    <property type="entry name" value="PHb_sf"/>
</dbReference>
<dbReference type="SUPFAM" id="SSF50729">
    <property type="entry name" value="PH domain-like"/>
    <property type="match status" value="1"/>
</dbReference>